<evidence type="ECO:0000313" key="2">
    <source>
        <dbReference type="Proteomes" id="UP000054324"/>
    </source>
</evidence>
<dbReference type="OrthoDB" id="10265211at2759"/>
<dbReference type="PANTHER" id="PTHR47331">
    <property type="entry name" value="PHD-TYPE DOMAIN-CONTAINING PROTEIN"/>
    <property type="match status" value="1"/>
</dbReference>
<dbReference type="CTD" id="20318892"/>
<keyword evidence="2" id="KW-1185">Reference proteome</keyword>
<dbReference type="CDD" id="cd06526">
    <property type="entry name" value="metazoan_ACD"/>
    <property type="match status" value="1"/>
</dbReference>
<evidence type="ECO:0008006" key="3">
    <source>
        <dbReference type="Google" id="ProtNLM"/>
    </source>
</evidence>
<gene>
    <name evidence="1" type="ORF">T265_04710</name>
</gene>
<dbReference type="InterPro" id="IPR008978">
    <property type="entry name" value="HSP20-like_chaperone"/>
</dbReference>
<protein>
    <recommendedName>
        <fullName evidence="3">SHSP domain-containing protein</fullName>
    </recommendedName>
</protein>
<dbReference type="InterPro" id="IPR005312">
    <property type="entry name" value="DUF1759"/>
</dbReference>
<dbReference type="Pfam" id="PF03564">
    <property type="entry name" value="DUF1759"/>
    <property type="match status" value="1"/>
</dbReference>
<reference evidence="1 2" key="1">
    <citation type="submission" date="2013-11" db="EMBL/GenBank/DDBJ databases">
        <title>Opisthorchis viverrini - life in the bile duct.</title>
        <authorList>
            <person name="Young N.D."/>
            <person name="Nagarajan N."/>
            <person name="Lin S.J."/>
            <person name="Korhonen P.K."/>
            <person name="Jex A.R."/>
            <person name="Hall R.S."/>
            <person name="Safavi-Hemami H."/>
            <person name="Kaewkong W."/>
            <person name="Bertrand D."/>
            <person name="Gao S."/>
            <person name="Seet Q."/>
            <person name="Wongkham S."/>
            <person name="Teh B.T."/>
            <person name="Wongkham C."/>
            <person name="Intapan P.M."/>
            <person name="Maleewong W."/>
            <person name="Yang X."/>
            <person name="Hu M."/>
            <person name="Wang Z."/>
            <person name="Hofmann A."/>
            <person name="Sternberg P.W."/>
            <person name="Tan P."/>
            <person name="Wang J."/>
            <person name="Gasser R.B."/>
        </authorList>
    </citation>
    <scope>NUCLEOTIDE SEQUENCE [LARGE SCALE GENOMIC DNA]</scope>
</reference>
<accession>A0A074ZMX5</accession>
<sequence length="260" mass="29560">MKVFEMSVADRLLDDSNKLIYLLHYCCDEAKEAIAHCVFLIGKIGYQRAMVILKTQFGKPHDIAQSFMNELLTGGPIAPGDVDALRRLIRKMVNCDLALRQMHYMADLNCSTNLKRIVGRLPWRLQEKWAEAADDILRSGSEPEFDHLVSFLNRIQITGVLRPTVLRDDKSGGEKLHVEIPAYPEFTADDLCVRMDENRVVVSVKWKTMAKTDNSSSTFIKEFSRLYGMPRTVDTFSVIPQLQGDKLLVEAPLLRPCTSR</sequence>
<proteinExistence type="predicted"/>
<evidence type="ECO:0000313" key="1">
    <source>
        <dbReference type="EMBL" id="KER28486.1"/>
    </source>
</evidence>
<dbReference type="Gene3D" id="2.60.40.790">
    <property type="match status" value="1"/>
</dbReference>
<dbReference type="SUPFAM" id="SSF49764">
    <property type="entry name" value="HSP20-like chaperones"/>
    <property type="match status" value="1"/>
</dbReference>
<dbReference type="KEGG" id="ovi:T265_04710"/>
<organism evidence="1 2">
    <name type="scientific">Opisthorchis viverrini</name>
    <name type="common">Southeast Asian liver fluke</name>
    <dbReference type="NCBI Taxonomy" id="6198"/>
    <lineage>
        <taxon>Eukaryota</taxon>
        <taxon>Metazoa</taxon>
        <taxon>Spiralia</taxon>
        <taxon>Lophotrochozoa</taxon>
        <taxon>Platyhelminthes</taxon>
        <taxon>Trematoda</taxon>
        <taxon>Digenea</taxon>
        <taxon>Opisthorchiida</taxon>
        <taxon>Opisthorchiata</taxon>
        <taxon>Opisthorchiidae</taxon>
        <taxon>Opisthorchis</taxon>
    </lineage>
</organism>
<dbReference type="Proteomes" id="UP000054324">
    <property type="component" value="Unassembled WGS sequence"/>
</dbReference>
<dbReference type="AlphaFoldDB" id="A0A074ZMX5"/>
<dbReference type="GeneID" id="20318892"/>
<dbReference type="EMBL" id="KL596698">
    <property type="protein sequence ID" value="KER28486.1"/>
    <property type="molecule type" value="Genomic_DNA"/>
</dbReference>
<name>A0A074ZMX5_OPIVI</name>
<dbReference type="RefSeq" id="XP_009167778.1">
    <property type="nucleotide sequence ID" value="XM_009169514.1"/>
</dbReference>